<dbReference type="Proteomes" id="UP001321475">
    <property type="component" value="Chromosome"/>
</dbReference>
<evidence type="ECO:0000313" key="3">
    <source>
        <dbReference type="Proteomes" id="UP001321475"/>
    </source>
</evidence>
<sequence>MYGGYGNTFRNIRVADTLVYSGVTVSSLDFGYPMDEFGSQATTNFENILVERSGGRFWGQQLFGAVWIFSASKPFQGIRFDGLTITDPTYSGIMFQTNYSGGQPQNAVQDTVFTDTTITGAKQNPEYPDRSGFGIWANPMPEVGQGPAVGKATFDGLTLSGNYKDIENRTSTFQIVRTP</sequence>
<dbReference type="InterPro" id="IPR055149">
    <property type="entry name" value="Agl_cat_D2"/>
</dbReference>
<accession>A0ABM8G2B8</accession>
<evidence type="ECO:0000259" key="1">
    <source>
        <dbReference type="Pfam" id="PF22816"/>
    </source>
</evidence>
<reference evidence="3" key="1">
    <citation type="journal article" date="2019" name="Int. J. Syst. Evol. Microbiol.">
        <title>The Global Catalogue of Microorganisms (GCM) 10K type strain sequencing project: providing services to taxonomists for standard genome sequencing and annotation.</title>
        <authorList>
            <consortium name="The Broad Institute Genomics Platform"/>
            <consortium name="The Broad Institute Genome Sequencing Center for Infectious Disease"/>
            <person name="Wu L."/>
            <person name="Ma J."/>
        </authorList>
    </citation>
    <scope>NUCLEOTIDE SEQUENCE [LARGE SCALE GENOMIC DNA]</scope>
    <source>
        <strain evidence="3">NBRC 108565</strain>
    </source>
</reference>
<evidence type="ECO:0000313" key="2">
    <source>
        <dbReference type="EMBL" id="BDZ42201.1"/>
    </source>
</evidence>
<dbReference type="SUPFAM" id="SSF51126">
    <property type="entry name" value="Pectin lyase-like"/>
    <property type="match status" value="1"/>
</dbReference>
<name>A0ABM8G2B8_9CELL</name>
<protein>
    <recommendedName>
        <fullName evidence="1">Alpha-1,3-glucanase catalytic domain-containing protein</fullName>
    </recommendedName>
</protein>
<keyword evidence="3" id="KW-1185">Reference proteome</keyword>
<feature type="domain" description="Alpha-1,3-glucanase catalytic" evidence="1">
    <location>
        <begin position="1"/>
        <end position="157"/>
    </location>
</feature>
<dbReference type="EMBL" id="AP027729">
    <property type="protein sequence ID" value="BDZ42201.1"/>
    <property type="molecule type" value="Genomic_DNA"/>
</dbReference>
<organism evidence="2 3">
    <name type="scientific">Paraoerskovia sediminicola</name>
    <dbReference type="NCBI Taxonomy" id="1138587"/>
    <lineage>
        <taxon>Bacteria</taxon>
        <taxon>Bacillati</taxon>
        <taxon>Actinomycetota</taxon>
        <taxon>Actinomycetes</taxon>
        <taxon>Micrococcales</taxon>
        <taxon>Cellulomonadaceae</taxon>
        <taxon>Paraoerskovia</taxon>
    </lineage>
</organism>
<gene>
    <name evidence="2" type="ORF">GCM10025865_15000</name>
</gene>
<dbReference type="Pfam" id="PF22816">
    <property type="entry name" value="CatAgl_D2"/>
    <property type="match status" value="1"/>
</dbReference>
<dbReference type="InterPro" id="IPR011050">
    <property type="entry name" value="Pectin_lyase_fold/virulence"/>
</dbReference>
<proteinExistence type="predicted"/>